<feature type="region of interest" description="Disordered" evidence="1">
    <location>
        <begin position="279"/>
        <end position="370"/>
    </location>
</feature>
<keyword evidence="2" id="KW-0812">Transmembrane</keyword>
<name>A0A8H3ASI6_9AGAM</name>
<evidence type="ECO:0008006" key="6">
    <source>
        <dbReference type="Google" id="ProtNLM"/>
    </source>
</evidence>
<feature type="chain" id="PRO_5034323027" description="Transmembrane protein" evidence="3">
    <location>
        <begin position="20"/>
        <end position="370"/>
    </location>
</feature>
<feature type="transmembrane region" description="Helical" evidence="2">
    <location>
        <begin position="211"/>
        <end position="235"/>
    </location>
</feature>
<keyword evidence="2" id="KW-1133">Transmembrane helix</keyword>
<dbReference type="EMBL" id="CAJMWQ010001093">
    <property type="protein sequence ID" value="CAE6434642.1"/>
    <property type="molecule type" value="Genomic_DNA"/>
</dbReference>
<evidence type="ECO:0000256" key="1">
    <source>
        <dbReference type="SAM" id="MobiDB-lite"/>
    </source>
</evidence>
<dbReference type="Proteomes" id="UP000663826">
    <property type="component" value="Unassembled WGS sequence"/>
</dbReference>
<protein>
    <recommendedName>
        <fullName evidence="6">Transmembrane protein</fullName>
    </recommendedName>
</protein>
<proteinExistence type="predicted"/>
<feature type="signal peptide" evidence="3">
    <location>
        <begin position="1"/>
        <end position="19"/>
    </location>
</feature>
<feature type="compositionally biased region" description="Low complexity" evidence="1">
    <location>
        <begin position="281"/>
        <end position="293"/>
    </location>
</feature>
<accession>A0A8H3ASI6</accession>
<comment type="caution">
    <text evidence="4">The sequence shown here is derived from an EMBL/GenBank/DDBJ whole genome shotgun (WGS) entry which is preliminary data.</text>
</comment>
<keyword evidence="2" id="KW-0472">Membrane</keyword>
<evidence type="ECO:0000256" key="2">
    <source>
        <dbReference type="SAM" id="Phobius"/>
    </source>
</evidence>
<sequence>MLAHRILVFVGLIAGIVRAGNTTCKNTSLDWYTRSVGETPCRTYERMRQICDRDYQVGDFRTSIPGDNCGGQPATCCCNSVSFALSMLCMNCQHGVGSGLDGDNGYDARAGAYGLYLDNCGRPVNKTLPDTIQTAACRQNIKLPHFIYSIFWSGGDWYYRFNRETAQSEISDGKNNTGICPTPSPTVSTVSGTETITPTAVPTSSEFNTPVGAIAGGVVGGVVALAATVLLGFYISRRQRNRGVIDLTEEKKRQVRRSIPIMWLLQSVLSRVVAVTPYPAPASSSTNWTSTTGSPPPTQAPSSRHTKPGIIAASPPSRAEIYQSRPLLPTGAGSSSYPADRHEDSEGLTNVFGLGRSASGRLPPSYQARD</sequence>
<dbReference type="AlphaFoldDB" id="A0A8H3ASI6"/>
<feature type="region of interest" description="Disordered" evidence="1">
    <location>
        <begin position="172"/>
        <end position="192"/>
    </location>
</feature>
<reference evidence="4" key="1">
    <citation type="submission" date="2021-01" db="EMBL/GenBank/DDBJ databases">
        <authorList>
            <person name="Kaushik A."/>
        </authorList>
    </citation>
    <scope>NUCLEOTIDE SEQUENCE</scope>
    <source>
        <strain evidence="4">AG1-1B</strain>
    </source>
</reference>
<evidence type="ECO:0000313" key="4">
    <source>
        <dbReference type="EMBL" id="CAE6434642.1"/>
    </source>
</evidence>
<evidence type="ECO:0000256" key="3">
    <source>
        <dbReference type="SAM" id="SignalP"/>
    </source>
</evidence>
<organism evidence="4 5">
    <name type="scientific">Rhizoctonia solani</name>
    <dbReference type="NCBI Taxonomy" id="456999"/>
    <lineage>
        <taxon>Eukaryota</taxon>
        <taxon>Fungi</taxon>
        <taxon>Dikarya</taxon>
        <taxon>Basidiomycota</taxon>
        <taxon>Agaricomycotina</taxon>
        <taxon>Agaricomycetes</taxon>
        <taxon>Cantharellales</taxon>
        <taxon>Ceratobasidiaceae</taxon>
        <taxon>Rhizoctonia</taxon>
    </lineage>
</organism>
<evidence type="ECO:0000313" key="5">
    <source>
        <dbReference type="Proteomes" id="UP000663826"/>
    </source>
</evidence>
<gene>
    <name evidence="4" type="ORF">RDB_LOCUS63298</name>
</gene>
<keyword evidence="3" id="KW-0732">Signal</keyword>